<dbReference type="NCBIfam" id="TIGR00364">
    <property type="entry name" value="7-cyano-7-deazaguanine synthase QueC"/>
    <property type="match status" value="1"/>
</dbReference>
<keyword evidence="2 11" id="KW-0436">Ligase</keyword>
<name>T1CQZ8_9PORP</name>
<dbReference type="GO" id="GO:0016879">
    <property type="term" value="F:ligase activity, forming carbon-nitrogen bonds"/>
    <property type="evidence" value="ECO:0007669"/>
    <property type="project" value="UniProtKB-UniRule"/>
</dbReference>
<dbReference type="EMBL" id="BAOU01000030">
    <property type="protein sequence ID" value="GAD05503.1"/>
    <property type="molecule type" value="Genomic_DNA"/>
</dbReference>
<comment type="cofactor">
    <cofactor evidence="11">
        <name>Zn(2+)</name>
        <dbReference type="ChEBI" id="CHEBI:29105"/>
    </cofactor>
    <text evidence="11">Binds 1 zinc ion per subunit.</text>
</comment>
<keyword evidence="6 11" id="KW-0862">Zinc</keyword>
<dbReference type="Proteomes" id="UP000018031">
    <property type="component" value="Unassembled WGS sequence"/>
</dbReference>
<organism evidence="12 13">
    <name type="scientific">Porphyromonas crevioricanis JCM 15906</name>
    <dbReference type="NCBI Taxonomy" id="1305617"/>
    <lineage>
        <taxon>Bacteria</taxon>
        <taxon>Pseudomonadati</taxon>
        <taxon>Bacteroidota</taxon>
        <taxon>Bacteroidia</taxon>
        <taxon>Bacteroidales</taxon>
        <taxon>Porphyromonadaceae</taxon>
        <taxon>Porphyromonas</taxon>
    </lineage>
</organism>
<sequence>MQEMRLNKKEDQTRKGLIIVSGGMDSVTMLYDFADRIALGVSFDYGAKHNAKEIPFAKEHCERLGIRHIVIPLSFMNQYFRSDLLQSGGEIPEGQYAEDNMASTVVPFRNGIMLSIAAGLAESYGLAEIYIANHFGDHSIYPDCRADFVLPMGEAIAHGTSNAVCLKAPYTGWSKIDIAKRGKTLGIDYRRTWSCYKGEMTPCRKCATCLERIEALRAIGEADFL</sequence>
<dbReference type="GO" id="GO:0008616">
    <property type="term" value="P:tRNA queuosine(34) biosynthetic process"/>
    <property type="evidence" value="ECO:0007669"/>
    <property type="project" value="UniProtKB-UniRule"/>
</dbReference>
<evidence type="ECO:0000256" key="10">
    <source>
        <dbReference type="ARBA" id="ARBA00047890"/>
    </source>
</evidence>
<dbReference type="AlphaFoldDB" id="T1CQZ8"/>
<evidence type="ECO:0000313" key="12">
    <source>
        <dbReference type="EMBL" id="GAD05503.1"/>
    </source>
</evidence>
<reference evidence="13" key="1">
    <citation type="journal article" date="2013" name="Genome">
        <title>Draft Genome Sequences of Porphyromonas crevioricanis JCM 15906T and Porphyromonas cansulci JCM 13913T Isolated from a Canine Oral Cavity.</title>
        <authorList>
            <person name="Sakamoto M."/>
            <person name="Tanaka N."/>
            <person name="Shiwa Y."/>
            <person name="Yoshikawa H."/>
            <person name="Ohkuma M."/>
        </authorList>
    </citation>
    <scope>NUCLEOTIDE SEQUENCE [LARGE SCALE GENOMIC DNA]</scope>
    <source>
        <strain evidence="13">JCM 15906</strain>
    </source>
</reference>
<evidence type="ECO:0000256" key="7">
    <source>
        <dbReference type="ARBA" id="ARBA00022840"/>
    </source>
</evidence>
<comment type="similarity">
    <text evidence="8 11">Belongs to the QueC family.</text>
</comment>
<dbReference type="Gene3D" id="3.40.50.620">
    <property type="entry name" value="HUPs"/>
    <property type="match status" value="1"/>
</dbReference>
<dbReference type="PIRSF" id="PIRSF006293">
    <property type="entry name" value="ExsB"/>
    <property type="match status" value="1"/>
</dbReference>
<dbReference type="GO" id="GO:0008270">
    <property type="term" value="F:zinc ion binding"/>
    <property type="evidence" value="ECO:0007669"/>
    <property type="project" value="UniProtKB-UniRule"/>
</dbReference>
<dbReference type="Pfam" id="PF06508">
    <property type="entry name" value="QueC"/>
    <property type="match status" value="1"/>
</dbReference>
<protein>
    <recommendedName>
        <fullName evidence="9 11">7-cyano-7-deazaguanine synthase</fullName>
        <ecNumber evidence="9 11">6.3.4.20</ecNumber>
    </recommendedName>
    <alternativeName>
        <fullName evidence="11">7-cyano-7-carbaguanine synthase</fullName>
    </alternativeName>
    <alternativeName>
        <fullName evidence="11">PreQ(0) synthase</fullName>
    </alternativeName>
    <alternativeName>
        <fullName evidence="11">Queuosine biosynthesis protein QueC</fullName>
    </alternativeName>
</protein>
<dbReference type="HAMAP" id="MF_01633">
    <property type="entry name" value="QueC"/>
    <property type="match status" value="1"/>
</dbReference>
<feature type="binding site" evidence="11">
    <location>
        <position position="209"/>
    </location>
    <ligand>
        <name>Zn(2+)</name>
        <dbReference type="ChEBI" id="CHEBI:29105"/>
    </ligand>
</feature>
<keyword evidence="4 11" id="KW-0547">Nucleotide-binding</keyword>
<dbReference type="PANTHER" id="PTHR42914">
    <property type="entry name" value="7-CYANO-7-DEAZAGUANINE SYNTHASE"/>
    <property type="match status" value="1"/>
</dbReference>
<dbReference type="EC" id="6.3.4.20" evidence="9 11"/>
<evidence type="ECO:0000256" key="5">
    <source>
        <dbReference type="ARBA" id="ARBA00022785"/>
    </source>
</evidence>
<dbReference type="PANTHER" id="PTHR42914:SF1">
    <property type="entry name" value="7-CYANO-7-DEAZAGUANINE SYNTHASE"/>
    <property type="match status" value="1"/>
</dbReference>
<dbReference type="InterPro" id="IPR018317">
    <property type="entry name" value="QueC"/>
</dbReference>
<comment type="function">
    <text evidence="11">Catalyzes the ATP-dependent conversion of 7-carboxy-7-deazaguanine (CDG) to 7-cyano-7-deazaguanine (preQ(0)).</text>
</comment>
<dbReference type="SUPFAM" id="SSF52402">
    <property type="entry name" value="Adenine nucleotide alpha hydrolases-like"/>
    <property type="match status" value="1"/>
</dbReference>
<evidence type="ECO:0000313" key="13">
    <source>
        <dbReference type="Proteomes" id="UP000018031"/>
    </source>
</evidence>
<comment type="pathway">
    <text evidence="1 11">Purine metabolism; 7-cyano-7-deazaguanine biosynthesis.</text>
</comment>
<dbReference type="UniPathway" id="UPA00391"/>
<comment type="caution">
    <text evidence="12">The sequence shown here is derived from an EMBL/GenBank/DDBJ whole genome shotgun (WGS) entry which is preliminary data.</text>
</comment>
<feature type="binding site" evidence="11">
    <location>
        <begin position="20"/>
        <end position="30"/>
    </location>
    <ligand>
        <name>ATP</name>
        <dbReference type="ChEBI" id="CHEBI:30616"/>
    </ligand>
</feature>
<evidence type="ECO:0000256" key="3">
    <source>
        <dbReference type="ARBA" id="ARBA00022723"/>
    </source>
</evidence>
<feature type="binding site" evidence="11">
    <location>
        <position position="195"/>
    </location>
    <ligand>
        <name>Zn(2+)</name>
        <dbReference type="ChEBI" id="CHEBI:29105"/>
    </ligand>
</feature>
<evidence type="ECO:0000256" key="4">
    <source>
        <dbReference type="ARBA" id="ARBA00022741"/>
    </source>
</evidence>
<proteinExistence type="inferred from homology"/>
<reference evidence="12 13" key="2">
    <citation type="journal article" date="2013" name="Genome Announc.">
        <title>Draft Genome Sequences of Porphyromonas crevioricanis JCM 15906T and Porphyromonas cansulci JCM 13913T Isolated from a Canine Oral Cavity.</title>
        <authorList>
            <person name="Sakamoto M."/>
            <person name="Tanaka N."/>
            <person name="Shiwa Y."/>
            <person name="Yoshikawa H."/>
            <person name="Ohkuma M."/>
        </authorList>
    </citation>
    <scope>NUCLEOTIDE SEQUENCE [LARGE SCALE GENOMIC DNA]</scope>
    <source>
        <strain evidence="12 13">JCM 15906</strain>
    </source>
</reference>
<feature type="binding site" evidence="11">
    <location>
        <position position="203"/>
    </location>
    <ligand>
        <name>Zn(2+)</name>
        <dbReference type="ChEBI" id="CHEBI:29105"/>
    </ligand>
</feature>
<evidence type="ECO:0000256" key="6">
    <source>
        <dbReference type="ARBA" id="ARBA00022833"/>
    </source>
</evidence>
<dbReference type="GO" id="GO:0005524">
    <property type="term" value="F:ATP binding"/>
    <property type="evidence" value="ECO:0007669"/>
    <property type="project" value="UniProtKB-UniRule"/>
</dbReference>
<evidence type="ECO:0000256" key="1">
    <source>
        <dbReference type="ARBA" id="ARBA00005061"/>
    </source>
</evidence>
<dbReference type="InterPro" id="IPR014729">
    <property type="entry name" value="Rossmann-like_a/b/a_fold"/>
</dbReference>
<evidence type="ECO:0000256" key="9">
    <source>
        <dbReference type="ARBA" id="ARBA00039149"/>
    </source>
</evidence>
<evidence type="ECO:0000256" key="11">
    <source>
        <dbReference type="HAMAP-Rule" id="MF_01633"/>
    </source>
</evidence>
<comment type="catalytic activity">
    <reaction evidence="10 11">
        <text>7-carboxy-7-carbaguanine + NH4(+) + 2 ATP = 7-cyano-7-carbaguanine + 2 AMP + 2 diphosphate + 2 H(+)</text>
        <dbReference type="Rhea" id="RHEA:27982"/>
        <dbReference type="ChEBI" id="CHEBI:15378"/>
        <dbReference type="ChEBI" id="CHEBI:28938"/>
        <dbReference type="ChEBI" id="CHEBI:30616"/>
        <dbReference type="ChEBI" id="CHEBI:33019"/>
        <dbReference type="ChEBI" id="CHEBI:45075"/>
        <dbReference type="ChEBI" id="CHEBI:61036"/>
        <dbReference type="ChEBI" id="CHEBI:456215"/>
        <dbReference type="EC" id="6.3.4.20"/>
    </reaction>
</comment>
<evidence type="ECO:0000256" key="2">
    <source>
        <dbReference type="ARBA" id="ARBA00022598"/>
    </source>
</evidence>
<dbReference type="CDD" id="cd01995">
    <property type="entry name" value="QueC-like"/>
    <property type="match status" value="1"/>
</dbReference>
<keyword evidence="7 11" id="KW-0067">ATP-binding</keyword>
<feature type="binding site" evidence="11">
    <location>
        <position position="206"/>
    </location>
    <ligand>
        <name>Zn(2+)</name>
        <dbReference type="ChEBI" id="CHEBI:29105"/>
    </ligand>
</feature>
<gene>
    <name evidence="11" type="primary">queC</name>
    <name evidence="12" type="ORF">PORCRE_1206</name>
</gene>
<keyword evidence="5 11" id="KW-0671">Queuosine biosynthesis</keyword>
<accession>T1CQZ8</accession>
<keyword evidence="3 11" id="KW-0479">Metal-binding</keyword>
<evidence type="ECO:0000256" key="8">
    <source>
        <dbReference type="ARBA" id="ARBA00037993"/>
    </source>
</evidence>